<organism evidence="2 3">
    <name type="scientific">Aquamicrobium ahrensii</name>
    <dbReference type="NCBI Taxonomy" id="469551"/>
    <lineage>
        <taxon>Bacteria</taxon>
        <taxon>Pseudomonadati</taxon>
        <taxon>Pseudomonadota</taxon>
        <taxon>Alphaproteobacteria</taxon>
        <taxon>Hyphomicrobiales</taxon>
        <taxon>Phyllobacteriaceae</taxon>
        <taxon>Aquamicrobium</taxon>
    </lineage>
</organism>
<evidence type="ECO:0000256" key="1">
    <source>
        <dbReference type="SAM" id="MobiDB-lite"/>
    </source>
</evidence>
<proteinExistence type="predicted"/>
<name>A0ABV2KNZ9_9HYPH</name>
<dbReference type="EMBL" id="JBEPMN010000015">
    <property type="protein sequence ID" value="MET3662810.1"/>
    <property type="molecule type" value="Genomic_DNA"/>
</dbReference>
<sequence>MKMLGYRRISPVVAHHVGHFNTAQDSRCARGRFEAEHVPDPALDAPVILLDAVAKILTLADTDPLQRSAGSILQPALTVADNDCLSVRLAAINDDTIGPAMMLQRWPRWPSGRSVAYQLKAARFPVYRDLAGFDFASSEITRSSCASFIGTSLWIRLITSWLSAVRERERLTSPLSLACRRSSATASASSPPWNSSTLEQQKAQDKVGPYNRHKEGESTPLPKA</sequence>
<protein>
    <submittedName>
        <fullName evidence="2">Uncharacterized protein</fullName>
    </submittedName>
</protein>
<keyword evidence="3" id="KW-1185">Reference proteome</keyword>
<accession>A0ABV2KNZ9</accession>
<reference evidence="2 3" key="1">
    <citation type="submission" date="2024-06" db="EMBL/GenBank/DDBJ databases">
        <title>Genomic Encyclopedia of Type Strains, Phase IV (KMG-IV): sequencing the most valuable type-strain genomes for metagenomic binning, comparative biology and taxonomic classification.</title>
        <authorList>
            <person name="Goeker M."/>
        </authorList>
    </citation>
    <scope>NUCLEOTIDE SEQUENCE [LARGE SCALE GENOMIC DNA]</scope>
    <source>
        <strain evidence="2 3">DSM 19730</strain>
    </source>
</reference>
<feature type="compositionally biased region" description="Low complexity" evidence="1">
    <location>
        <begin position="184"/>
        <end position="197"/>
    </location>
</feature>
<evidence type="ECO:0000313" key="3">
    <source>
        <dbReference type="Proteomes" id="UP001549143"/>
    </source>
</evidence>
<dbReference type="Proteomes" id="UP001549143">
    <property type="component" value="Unassembled WGS sequence"/>
</dbReference>
<feature type="region of interest" description="Disordered" evidence="1">
    <location>
        <begin position="184"/>
        <end position="224"/>
    </location>
</feature>
<gene>
    <name evidence="2" type="ORF">ABID44_003161</name>
</gene>
<evidence type="ECO:0000313" key="2">
    <source>
        <dbReference type="EMBL" id="MET3662810.1"/>
    </source>
</evidence>
<comment type="caution">
    <text evidence="2">The sequence shown here is derived from an EMBL/GenBank/DDBJ whole genome shotgun (WGS) entry which is preliminary data.</text>
</comment>